<reference evidence="3" key="1">
    <citation type="journal article" date="2017" name="bioRxiv">
        <title>Conservation of a gene cluster reveals novel cercosporin biosynthetic mechanisms and extends production to the genus Colletotrichum.</title>
        <authorList>
            <person name="de Jonge R."/>
            <person name="Ebert M.K."/>
            <person name="Huitt-Roehl C.R."/>
            <person name="Pal P."/>
            <person name="Suttle J.C."/>
            <person name="Spanner R.E."/>
            <person name="Neubauer J.D."/>
            <person name="Jurick W.M.II."/>
            <person name="Stott K.A."/>
            <person name="Secor G.A."/>
            <person name="Thomma B.P.H.J."/>
            <person name="Van de Peer Y."/>
            <person name="Townsend C.A."/>
            <person name="Bolton M.D."/>
        </authorList>
    </citation>
    <scope>NUCLEOTIDE SEQUENCE [LARGE SCALE GENOMIC DNA]</scope>
    <source>
        <strain evidence="3">CBS538.71</strain>
    </source>
</reference>
<dbReference type="AlphaFoldDB" id="A0A2S6CJ35"/>
<comment type="caution">
    <text evidence="2">The sequence shown here is derived from an EMBL/GenBank/DDBJ whole genome shotgun (WGS) entry which is preliminary data.</text>
</comment>
<dbReference type="OrthoDB" id="3640777at2759"/>
<dbReference type="Proteomes" id="UP000237631">
    <property type="component" value="Unassembled WGS sequence"/>
</dbReference>
<sequence length="515" mass="59098">MQQLNVANTNDLDFTYERLTPDMIRLLFIDPSSSPDDIRLDMRHLERTTAANEHFVALSYVWGDPKPVTSVSINGKRLGIATNLALFLRTLVSKWTNHSWDNPAGELHERWAQHPFWIDAICICQNDTEEKSEQVQSMSTIYNDAWLVVSWLGPAEPCMTTAFAVLNSIDKIIIAEKEEEQQSRPQPYDPHYNNYMRYCKPVRRELEAANAEIRELLCNEYFTRAWIVQEMLCAEQGFFLAGENLASCASVIIFHGYWQDHGTKGSARPTIDRYAVQILRNRREEQTGDFAREHPCFYWTQVLRDFKDHRCSDPRDKIFALSAIPDAHLGHDHRIRTDYSYTKDELYIAAIAHFESLLWHGFESATRRLTGPTRAGYAYSLIMEVIEVLRLQATENQPIDWESLKYRLCSKTDTGEVVIRVSSGGELDCSGFILQDLLHGGPICKQVARPWSSNDDCLCAIEAAFQERQRTKGLEDTSGPLLVLEQDSSHMDEDWWPMEAAAHAIRDEVTNPLDD</sequence>
<dbReference type="PANTHER" id="PTHR24148">
    <property type="entry name" value="ANKYRIN REPEAT DOMAIN-CONTAINING PROTEIN 39 HOMOLOG-RELATED"/>
    <property type="match status" value="1"/>
</dbReference>
<dbReference type="InterPro" id="IPR052895">
    <property type="entry name" value="HetReg/Transcr_Mod"/>
</dbReference>
<evidence type="ECO:0000313" key="2">
    <source>
        <dbReference type="EMBL" id="PPJ59728.1"/>
    </source>
</evidence>
<dbReference type="PANTHER" id="PTHR24148:SF73">
    <property type="entry name" value="HET DOMAIN PROTEIN (AFU_ORTHOLOGUE AFUA_8G01020)"/>
    <property type="match status" value="1"/>
</dbReference>
<gene>
    <name evidence="2" type="ORF">CBER1_10610</name>
</gene>
<dbReference type="InterPro" id="IPR010730">
    <property type="entry name" value="HET"/>
</dbReference>
<evidence type="ECO:0000313" key="3">
    <source>
        <dbReference type="Proteomes" id="UP000237631"/>
    </source>
</evidence>
<name>A0A2S6CJ35_9PEZI</name>
<keyword evidence="3" id="KW-1185">Reference proteome</keyword>
<protein>
    <recommendedName>
        <fullName evidence="1">Heterokaryon incompatibility domain-containing protein</fullName>
    </recommendedName>
</protein>
<dbReference type="Pfam" id="PF06985">
    <property type="entry name" value="HET"/>
    <property type="match status" value="1"/>
</dbReference>
<feature type="domain" description="Heterokaryon incompatibility" evidence="1">
    <location>
        <begin position="55"/>
        <end position="230"/>
    </location>
</feature>
<dbReference type="EMBL" id="PNEN01000355">
    <property type="protein sequence ID" value="PPJ59728.1"/>
    <property type="molecule type" value="Genomic_DNA"/>
</dbReference>
<accession>A0A2S6CJ35</accession>
<dbReference type="STRING" id="357750.A0A2S6CJ35"/>
<organism evidence="2 3">
    <name type="scientific">Cercospora berteroae</name>
    <dbReference type="NCBI Taxonomy" id="357750"/>
    <lineage>
        <taxon>Eukaryota</taxon>
        <taxon>Fungi</taxon>
        <taxon>Dikarya</taxon>
        <taxon>Ascomycota</taxon>
        <taxon>Pezizomycotina</taxon>
        <taxon>Dothideomycetes</taxon>
        <taxon>Dothideomycetidae</taxon>
        <taxon>Mycosphaerellales</taxon>
        <taxon>Mycosphaerellaceae</taxon>
        <taxon>Cercospora</taxon>
    </lineage>
</organism>
<proteinExistence type="predicted"/>
<evidence type="ECO:0000259" key="1">
    <source>
        <dbReference type="Pfam" id="PF06985"/>
    </source>
</evidence>